<evidence type="ECO:0000256" key="1">
    <source>
        <dbReference type="SAM" id="Phobius"/>
    </source>
</evidence>
<keyword evidence="3" id="KW-1185">Reference proteome</keyword>
<proteinExistence type="predicted"/>
<feature type="transmembrane region" description="Helical" evidence="1">
    <location>
        <begin position="125"/>
        <end position="144"/>
    </location>
</feature>
<evidence type="ECO:0000313" key="2">
    <source>
        <dbReference type="EMBL" id="RBP39601.1"/>
    </source>
</evidence>
<protein>
    <recommendedName>
        <fullName evidence="4">Copper resistance protein D</fullName>
    </recommendedName>
</protein>
<comment type="caution">
    <text evidence="2">The sequence shown here is derived from an EMBL/GenBank/DDBJ whole genome shotgun (WGS) entry which is preliminary data.</text>
</comment>
<dbReference type="EMBL" id="QNRR01000009">
    <property type="protein sequence ID" value="RBP39601.1"/>
    <property type="molecule type" value="Genomic_DNA"/>
</dbReference>
<dbReference type="AlphaFoldDB" id="A0A366HB68"/>
<name>A0A366HB68_9BACT</name>
<evidence type="ECO:0000313" key="3">
    <source>
        <dbReference type="Proteomes" id="UP000253426"/>
    </source>
</evidence>
<feature type="transmembrane region" description="Helical" evidence="1">
    <location>
        <begin position="12"/>
        <end position="31"/>
    </location>
</feature>
<keyword evidence="1" id="KW-0812">Transmembrane</keyword>
<dbReference type="Proteomes" id="UP000253426">
    <property type="component" value="Unassembled WGS sequence"/>
</dbReference>
<evidence type="ECO:0008006" key="4">
    <source>
        <dbReference type="Google" id="ProtNLM"/>
    </source>
</evidence>
<feature type="transmembrane region" description="Helical" evidence="1">
    <location>
        <begin position="51"/>
        <end position="73"/>
    </location>
</feature>
<organism evidence="2 3">
    <name type="scientific">Roseimicrobium gellanilyticum</name>
    <dbReference type="NCBI Taxonomy" id="748857"/>
    <lineage>
        <taxon>Bacteria</taxon>
        <taxon>Pseudomonadati</taxon>
        <taxon>Verrucomicrobiota</taxon>
        <taxon>Verrucomicrobiia</taxon>
        <taxon>Verrucomicrobiales</taxon>
        <taxon>Verrucomicrobiaceae</taxon>
        <taxon>Roseimicrobium</taxon>
    </lineage>
</organism>
<keyword evidence="1" id="KW-0472">Membrane</keyword>
<dbReference type="OrthoDB" id="2678466at2"/>
<keyword evidence="1" id="KW-1133">Transmembrane helix</keyword>
<gene>
    <name evidence="2" type="ORF">DES53_10928</name>
</gene>
<accession>A0A366HB68</accession>
<dbReference type="RefSeq" id="WP_113960502.1">
    <property type="nucleotide sequence ID" value="NZ_QNRR01000009.1"/>
</dbReference>
<sequence length="145" mass="16112">MSVYTFLHLENLLLLAGIGHFGILCASALVPKVLDWKTNLQPLPPFLRTLFWVYGVFIVLTIIGLGTLTLFHADAMVKGEPVARGLAAFTAVFWGARLFVQLFIFETGPYLTNAWMKLGDHVLTAAFVFFTAIYTMAALHLTICF</sequence>
<feature type="transmembrane region" description="Helical" evidence="1">
    <location>
        <begin position="85"/>
        <end position="105"/>
    </location>
</feature>
<reference evidence="2 3" key="1">
    <citation type="submission" date="2018-06" db="EMBL/GenBank/DDBJ databases">
        <title>Genomic Encyclopedia of Type Strains, Phase IV (KMG-IV): sequencing the most valuable type-strain genomes for metagenomic binning, comparative biology and taxonomic classification.</title>
        <authorList>
            <person name="Goeker M."/>
        </authorList>
    </citation>
    <scope>NUCLEOTIDE SEQUENCE [LARGE SCALE GENOMIC DNA]</scope>
    <source>
        <strain evidence="2 3">DSM 25532</strain>
    </source>
</reference>